<dbReference type="RefSeq" id="WP_074777292.1">
    <property type="nucleotide sequence ID" value="NZ_FOEC01000011.1"/>
</dbReference>
<dbReference type="Proteomes" id="UP000182975">
    <property type="component" value="Unassembled WGS sequence"/>
</dbReference>
<organism evidence="2 3">
    <name type="scientific">Denitrobacterium detoxificans</name>
    <dbReference type="NCBI Taxonomy" id="79604"/>
    <lineage>
        <taxon>Bacteria</taxon>
        <taxon>Bacillati</taxon>
        <taxon>Actinomycetota</taxon>
        <taxon>Coriobacteriia</taxon>
        <taxon>Eggerthellales</taxon>
        <taxon>Eggerthellaceae</taxon>
        <taxon>Denitrobacterium</taxon>
    </lineage>
</organism>
<dbReference type="AlphaFoldDB" id="A0A1H8TNY8"/>
<evidence type="ECO:0000313" key="2">
    <source>
        <dbReference type="EMBL" id="SEO92334.1"/>
    </source>
</evidence>
<evidence type="ECO:0000313" key="3">
    <source>
        <dbReference type="Proteomes" id="UP000182975"/>
    </source>
</evidence>
<keyword evidence="3" id="KW-1185">Reference proteome</keyword>
<sequence length="331" mass="36637">MATRWDMIAAGREAVARGVKYIYGAKPRNGEFVTYSAAQIDALRDQYGSDCVWWCDDSKAGQLCCDCCGLITKGCGVLRGSSGFRVSATEDLPVSKVWDNWEYYIGWAFWMPGHIGIVSEVEGYYYALDGSARNSVHYAMPRQGWTRLLKLFDVDYDDESHEEEEDEVTPEEITQAVFAGINMQDFVARCMNAAPIAAVSNDGGDVYRMYEPKSGDHLFCQAEERDALISSGWKAEGVAWVAPAGGTVPVYRMYNGRTGDHLLTASLDEANTLYKAGWTYEGVPFFTAPEGADVHRLYNPNGGDHMFTANDGEKDSLISAGWQYEGVAFHA</sequence>
<dbReference type="OrthoDB" id="733404at2"/>
<reference evidence="3" key="1">
    <citation type="submission" date="2016-10" db="EMBL/GenBank/DDBJ databases">
        <authorList>
            <person name="Varghese N."/>
        </authorList>
    </citation>
    <scope>NUCLEOTIDE SEQUENCE [LARGE SCALE GENOMIC DNA]</scope>
    <source>
        <strain evidence="3">DSM 21843</strain>
    </source>
</reference>
<gene>
    <name evidence="2" type="ORF">SAMN02910314_01647</name>
</gene>
<dbReference type="Pfam" id="PF18885">
    <property type="entry name" value="DUF5648"/>
    <property type="match status" value="1"/>
</dbReference>
<feature type="domain" description="DUF5648" evidence="1">
    <location>
        <begin position="206"/>
        <end position="330"/>
    </location>
</feature>
<protein>
    <recommendedName>
        <fullName evidence="1">DUF5648 domain-containing protein</fullName>
    </recommendedName>
</protein>
<dbReference type="EMBL" id="FOEC01000011">
    <property type="protein sequence ID" value="SEO92334.1"/>
    <property type="molecule type" value="Genomic_DNA"/>
</dbReference>
<dbReference type="InterPro" id="IPR043708">
    <property type="entry name" value="DUF5648"/>
</dbReference>
<accession>A0A1H8TNY8</accession>
<proteinExistence type="predicted"/>
<evidence type="ECO:0000259" key="1">
    <source>
        <dbReference type="Pfam" id="PF18885"/>
    </source>
</evidence>
<name>A0A1H8TNY8_9ACTN</name>